<accession>A0AAF0FEE2</accession>
<feature type="region of interest" description="Disordered" evidence="1">
    <location>
        <begin position="294"/>
        <end position="574"/>
    </location>
</feature>
<feature type="compositionally biased region" description="Polar residues" evidence="1">
    <location>
        <begin position="295"/>
        <end position="346"/>
    </location>
</feature>
<sequence>MGGRGWRGRVEYDEADVQAIVQVMNRSNPPWNVSRLARILSRERPAHTYSSYQTFLQKNMVERLNLQQKWRESRAEHGLQQNQEHVPRNQRVKTHHAVHTTSSHADHTNVSPPRVAGGMSVGELHAAFAPRSSSVESLDELDDPQNPIANEQRASHSSENESEEESMDEEEMLAFENRHIQRHIPRPPPTKRRHESFLQQELDYLVDQLVDLLSELRWGQIHLPDGSLQVDIEAELPNLNGSFWKKIESTSSRHSARSWMLHFERNASTLWSNATDRYVLRVLPSSSVALDIQDKSGSVSPEQQNISHRSESTSFLDASASPSSDTLQEVSETEVQQVSDASSQEMSEIGAQRASDTDPHDQSGNSPTSNPNLSSITLTNAEKTNSDAPQNLRRLRSTARHSRQGTSQLSASNKAQNLSNKQSTNRAQRAHTDSDTFRDARPLHTVHSSESGVVPSTSTPKRVSARRQSTQDTPNSSMDAANVSNALPIQTPESRKSPYTPYSVRVGQRKDHHEAKAHARERQEASLSDIVPSPLPGPKPRSTPRSVSRSVPRSTSRSASRSVPPSNLHSVYDHSWPRRSTDLIDLSGALRPWQSEARRTSQIKIEQQLARAQYEARVWELCSDFALTTPAQLVPFMMQAEGDVDVCRECLEEYIDALACEYDTERTTILELLETQLGNFEQVIQVLDIQQRSFERSMERSTEQRSWSRH</sequence>
<feature type="compositionally biased region" description="Basic residues" evidence="1">
    <location>
        <begin position="393"/>
        <end position="403"/>
    </location>
</feature>
<feature type="compositionally biased region" description="Polar residues" evidence="1">
    <location>
        <begin position="404"/>
        <end position="427"/>
    </location>
</feature>
<evidence type="ECO:0000256" key="1">
    <source>
        <dbReference type="SAM" id="MobiDB-lite"/>
    </source>
</evidence>
<organism evidence="2 3">
    <name type="scientific">Malassezia psittaci</name>
    <dbReference type="NCBI Taxonomy" id="1821823"/>
    <lineage>
        <taxon>Eukaryota</taxon>
        <taxon>Fungi</taxon>
        <taxon>Dikarya</taxon>
        <taxon>Basidiomycota</taxon>
        <taxon>Ustilaginomycotina</taxon>
        <taxon>Malasseziomycetes</taxon>
        <taxon>Malasseziales</taxon>
        <taxon>Malasseziaceae</taxon>
        <taxon>Malassezia</taxon>
    </lineage>
</organism>
<gene>
    <name evidence="2" type="ORF">MPSI1_003882</name>
</gene>
<evidence type="ECO:0000313" key="2">
    <source>
        <dbReference type="EMBL" id="WFD45204.1"/>
    </source>
</evidence>
<dbReference type="AlphaFoldDB" id="A0AAF0FEE2"/>
<keyword evidence="3" id="KW-1185">Reference proteome</keyword>
<dbReference type="Proteomes" id="UP001214628">
    <property type="component" value="Chromosome 7"/>
</dbReference>
<reference evidence="2" key="1">
    <citation type="submission" date="2023-02" db="EMBL/GenBank/DDBJ databases">
        <title>Mating type loci evolution in Malassezia.</title>
        <authorList>
            <person name="Coelho M.A."/>
        </authorList>
    </citation>
    <scope>NUCLEOTIDE SEQUENCE</scope>
    <source>
        <strain evidence="2">CBS 14136</strain>
    </source>
</reference>
<evidence type="ECO:0000313" key="3">
    <source>
        <dbReference type="Proteomes" id="UP001214628"/>
    </source>
</evidence>
<dbReference type="EMBL" id="CP118381">
    <property type="protein sequence ID" value="WFD45204.1"/>
    <property type="molecule type" value="Genomic_DNA"/>
</dbReference>
<feature type="compositionally biased region" description="Polar residues" evidence="1">
    <location>
        <begin position="362"/>
        <end position="389"/>
    </location>
</feature>
<proteinExistence type="predicted"/>
<protein>
    <submittedName>
        <fullName evidence="2">Uncharacterized protein</fullName>
    </submittedName>
</protein>
<feature type="compositionally biased region" description="Basic and acidic residues" evidence="1">
    <location>
        <begin position="430"/>
        <end position="442"/>
    </location>
</feature>
<feature type="compositionally biased region" description="Basic residues" evidence="1">
    <location>
        <begin position="88"/>
        <end position="98"/>
    </location>
</feature>
<feature type="region of interest" description="Disordered" evidence="1">
    <location>
        <begin position="72"/>
        <end position="118"/>
    </location>
</feature>
<feature type="compositionally biased region" description="Basic and acidic residues" evidence="1">
    <location>
        <begin position="508"/>
        <end position="524"/>
    </location>
</feature>
<feature type="compositionally biased region" description="Polar residues" evidence="1">
    <location>
        <begin position="446"/>
        <end position="492"/>
    </location>
</feature>
<feature type="compositionally biased region" description="Acidic residues" evidence="1">
    <location>
        <begin position="160"/>
        <end position="171"/>
    </location>
</feature>
<feature type="compositionally biased region" description="Low complexity" evidence="1">
    <location>
        <begin position="543"/>
        <end position="566"/>
    </location>
</feature>
<feature type="region of interest" description="Disordered" evidence="1">
    <location>
        <begin position="130"/>
        <end position="171"/>
    </location>
</feature>
<name>A0AAF0FEE2_9BASI</name>